<accession>A0A0M0JY99</accession>
<dbReference type="GO" id="GO:0042995">
    <property type="term" value="C:cell projection"/>
    <property type="evidence" value="ECO:0007669"/>
    <property type="project" value="UniProtKB-SubCell"/>
</dbReference>
<evidence type="ECO:0000313" key="4">
    <source>
        <dbReference type="EMBL" id="KOO31292.1"/>
    </source>
</evidence>
<dbReference type="EMBL" id="JWZX01002048">
    <property type="protein sequence ID" value="KOO31292.1"/>
    <property type="molecule type" value="Genomic_DNA"/>
</dbReference>
<proteinExistence type="predicted"/>
<feature type="compositionally biased region" description="Basic and acidic residues" evidence="3">
    <location>
        <begin position="1826"/>
        <end position="1839"/>
    </location>
</feature>
<evidence type="ECO:0000256" key="1">
    <source>
        <dbReference type="ARBA" id="ARBA00004316"/>
    </source>
</evidence>
<evidence type="ECO:0000313" key="5">
    <source>
        <dbReference type="Proteomes" id="UP000037460"/>
    </source>
</evidence>
<dbReference type="PANTHER" id="PTHR46613:SF1">
    <property type="entry name" value="RADIAL SPOKE HEAD 10 HOMOLOG B-RELATED"/>
    <property type="match status" value="1"/>
</dbReference>
<feature type="region of interest" description="Disordered" evidence="3">
    <location>
        <begin position="1796"/>
        <end position="1839"/>
    </location>
</feature>
<feature type="region of interest" description="Disordered" evidence="3">
    <location>
        <begin position="1398"/>
        <end position="1432"/>
    </location>
</feature>
<dbReference type="Proteomes" id="UP000037460">
    <property type="component" value="Unassembled WGS sequence"/>
</dbReference>
<feature type="compositionally biased region" description="Polar residues" evidence="3">
    <location>
        <begin position="1411"/>
        <end position="1424"/>
    </location>
</feature>
<evidence type="ECO:0000256" key="2">
    <source>
        <dbReference type="ARBA" id="ARBA00023273"/>
    </source>
</evidence>
<feature type="compositionally biased region" description="Low complexity" evidence="3">
    <location>
        <begin position="1"/>
        <end position="16"/>
    </location>
</feature>
<name>A0A0M0JY99_9EUKA</name>
<keyword evidence="5" id="KW-1185">Reference proteome</keyword>
<feature type="compositionally biased region" description="Basic and acidic residues" evidence="3">
    <location>
        <begin position="1398"/>
        <end position="1410"/>
    </location>
</feature>
<evidence type="ECO:0000256" key="3">
    <source>
        <dbReference type="SAM" id="MobiDB-lite"/>
    </source>
</evidence>
<comment type="subcellular location">
    <subcellularLocation>
        <location evidence="1">Cell projection</location>
    </subcellularLocation>
</comment>
<gene>
    <name evidence="4" type="ORF">Ctob_010030</name>
</gene>
<protein>
    <submittedName>
        <fullName evidence="4">Uncharacterized protein</fullName>
    </submittedName>
</protein>
<sequence length="3154" mass="354475">MAPKGAPPAAKAAAPPAKDDKKGGKEASAPPDAPAGKLHSAAAPKNKEEVLAQVNLDGLPHCPNEQIIEIIKERYDTLCNSAASLVDAAAARAGGQAQALRVESHSSAASHGLGRAPATPCSLFAGLRLRLRLRLRLKLKLKLKLSLSLPVGHLLTVASRRYLPARPFAAGFKKLVKDANLELKVYDMEQMSRLFMQKGGAKGIGSSQDETLSLGVEQFITLMVHLAFGRDNPRYVAAKESKKEETVPVLQCVQNLMNEFLPRMHKGNSAEFRSVLKGDSEAQSVIASYSEKIQQWISKLQEKAEKSNSDIYTQFIAFLEEKGCLGTRSIETTEASGLQVTHKSSLSDLQARHAFLDTQDPELLAVGQPDYTLGCMMEALARCGDKKYSTIMEMSFASRVRSMVQNVLGQATEMEVITEAVASEASEGAADFDEKVKEAQRKNWLVCWRNMTFKDLHGFPLWETQLHDVLQGAFPELQSIFLHYCGSSVSGSDSIGNATKVGLMEMLTIAKDTDLCTKEFKVDELTRHFCSANAEAAIAASGSSDRHKMKGKAKEADAQVKGIGISAPTSRQAKKDATADMQLNLFEFINFLVRTAFWRANPQWGSKYNKKDLTPVPESTQILLEECILPKAKRDTSGEFKKVLAGDQATQAVLAEYREKLQNWLRPILRKERRIDNPNPQMTYKMWVALMDGPDPETRERGGSKPPCPKMVGEWFLAQESQITGDERTSRKNQITFKAKLSIPQCRWNFLRSQTIEQVQGGDVDAEQSDVATLDFTELGECIARCAVNMYEHLMTTFLPSHNRKAMTMADATRAWLQNLLFEKTPEMCMWETTVIKADRYDWQKQTKMLPGFSPAQHKLWCQCWEKLVLMDIHHFPLWEKGVHDTLQQHFPALMRIFSHYSKGISGIDSAADALEMELEEFHDFVKDAKLETRMINFTTMTNVFAKANASNTAEAFEQRQREKRNSQVQSELEDAAFTKNVNKPISPKKGAFPDVFLDKSGEMDLATMNKGKNAKPDNRLQLTEFLGCLVRISFLRANPKHGQYDNKAKLIELPGCLKKMLEEVLIPNAKQDMSSLFREEIAQDAEVQRVFDEYREKLTYYYNEVNQLTALKGKADNKLSMETWMDICRGYLHFAKRKGLKHMEKSKTSGKAGEGGGLGEGAFVGDCTVSRESDITGDERCKEKFTCRLSTLEAKFAFLNSQSLEQMTAGDSSDTDLMATLDFDEFIECLARCARDKYGEIKLMSLADGVRGVIQNILGEKSDEAVIRDATYIHAERYNWKLAKPLPGQTLAAHRKWLDCWQNIEIADLHYFPIWEKSVFGCLQECFSDLTNIFAHYSKSIGGSTTAEDAVEMTMSEFKDFVKDVSLETKDLRFDVMQNMFKKANALNNNDAHFQRKAEQGTSAAKEETAGSTSKALATTSPGRSKKAAAQRDDELDQELVLYEFVEVLIRISFWRSNPYHGIHKLATKLIPLPDCLVQMLQEVVLPNAKRDDSALFKEKLATDKALQSAIESYDSKLKEWFDVHTQSMFLRGQGRKLQFQQWQDLLKKGWGTDVRKVGFTPGGGVGSWQIYQDSEITGDERCRNIFKVSLSLPQAKFAFINSQSLDQLTVGQAKDTSDVTTLEYEEFKECVARCALDKYKPITQMSGAVKIKSFCRNLLGEATTEECLNEATLIKAARYDWLRYSKPLAGQTLKEHKKWLEVWQRLELTDMYYFPLWEKGVHDLLQKHFSELSLIFLAYCRSLLGSDSAEDAMEMEMAEFHDFVSECGLETKLITFDLMSNMFIKANATNSAQVRDQHAESRRSSETKLDHLQKGDQRMTTGRTTEEKGKVKSKSDGTEAKKDAELVLYEFINMLVRIGFQRANPTFGNFGDKKPIKHLPGCLRAMIEDEILPRARKDTSAVFRETVMTELSVLKVLDDYRPKLKAWYTAVTADDTGKGGAGANNPSEVTDKLQLEQWKSICIDPGPHCEQDLVGIWECYRESDITGDPACKTKYMWRLSMPQIKMAFVDSQPQDSLQAAQSSANDESNVLDFDEFLECLARCGIDKYRAVKEVSPARAVKGFIQNLLNEMSADSVVVEATYIHAERYDAEKETKPLKGESQKDLEKWLACWERMEIMDVHLWPTWEKEVHDILHPLFKELQLIFLAYTRSISEDSAEDAMEMSMDEFHDFVVDVGLETKQYKFDVMCNQFIKANATNSAQVRAQRQDEKRDAQSRGNDEPQWKKKPAAKLKGTSSGEEAKKDQELVLYEFLNMLVRIAFWRANPTFGNFVDKDKDGKKDKEEPTPVAYALSNMLNEIILPRAKRENSAAFRQKEMQDSKLIAVLDSYKPKLKEWYDKKVSDDSEGPRNGIISDKLGFEEWNRVLDRQDIVGEWEIEQMSEITGDESTKGNIKVRLSIPTCKAAFMDSQNAEQLGVGQADSTSEQAVLDFDEWLECIARIACSKYSAIKQMDPAAKVKAFLQNFFGEMSEEDCMRTSTYIRAVRYDLGDSVPLKDESPEEHAAFLAEFKQLDLSGLYGFPLWEAEVHDLLHANFRELASIFRGYCKSLGEGSSDESAKTMDLEEFHDFVIDVGLETKLHTNKAAAPALYVFEQMKEQFTRADKSGKGLAGPAANSELVLYEFLNVITRVSFYRLNPEYGELTMEHQDTLLPVPQCLDKTLRECILPKAHRDDAAEFRAKAMQLPEVQAALQEGRSRLQAWYATIPLDDNQKVGITQWVSALQALNVIGTFTCTQGSDIVGDDRVGTEFKCRLSVPQAKAAFVNAQKETGGSVEDVSLDFDELLECIARCGVDKYRAVEQIKTGEKVAAMIANILGDLNEEQVITAATYITAERFSPGTSPPKGVAAENHKEWLTTWELLQLSTLPGFPLWEKEVYDLLALHLVELQSIFKAYASSSLQGSATDMDMEEFHDFVIEAGLITDLYGFDAMSGQFTKANAGSNDTVLELHEFLTMLVRISFFRANPQYGMRKGKDQKNADKFDEVPLPGCLSDMLTKLVLPNARRETHAQEFLEKIWPMSEVSSALDAQKEAIATFYEMVSAGRPFLELSQWFDALAGKLLFSDVTIDGYVVRLTQPQARAAFVASAASPTEGLTPEELPVCIARTACDKYKGVTPMGPGAKVTGFLANLLGEDDEEDVVLAATAESDMDDEEDD</sequence>
<dbReference type="PANTHER" id="PTHR46613">
    <property type="entry name" value="RADIAL SPOKE HEAD 10 HOMOLOG B-RELATED"/>
    <property type="match status" value="1"/>
</dbReference>
<reference evidence="5" key="1">
    <citation type="journal article" date="2015" name="PLoS Genet.">
        <title>Genome Sequence and Transcriptome Analyses of Chrysochromulina tobin: Metabolic Tools for Enhanced Algal Fitness in the Prominent Order Prymnesiales (Haptophyceae).</title>
        <authorList>
            <person name="Hovde B.T."/>
            <person name="Deodato C.R."/>
            <person name="Hunsperger H.M."/>
            <person name="Ryken S.A."/>
            <person name="Yost W."/>
            <person name="Jha R.K."/>
            <person name="Patterson J."/>
            <person name="Monnat R.J. Jr."/>
            <person name="Barlow S.B."/>
            <person name="Starkenburg S.R."/>
            <person name="Cattolico R.A."/>
        </authorList>
    </citation>
    <scope>NUCLEOTIDE SEQUENCE</scope>
    <source>
        <strain evidence="5">CCMP291</strain>
    </source>
</reference>
<feature type="region of interest" description="Disordered" evidence="3">
    <location>
        <begin position="2201"/>
        <end position="2239"/>
    </location>
</feature>
<organism evidence="4 5">
    <name type="scientific">Chrysochromulina tobinii</name>
    <dbReference type="NCBI Taxonomy" id="1460289"/>
    <lineage>
        <taxon>Eukaryota</taxon>
        <taxon>Haptista</taxon>
        <taxon>Haptophyta</taxon>
        <taxon>Prymnesiophyceae</taxon>
        <taxon>Prymnesiales</taxon>
        <taxon>Chrysochromulinaceae</taxon>
        <taxon>Chrysochromulina</taxon>
    </lineage>
</organism>
<feature type="compositionally biased region" description="Basic and acidic residues" evidence="3">
    <location>
        <begin position="2207"/>
        <end position="2225"/>
    </location>
</feature>
<feature type="compositionally biased region" description="Basic and acidic residues" evidence="3">
    <location>
        <begin position="1797"/>
        <end position="1819"/>
    </location>
</feature>
<feature type="region of interest" description="Disordered" evidence="3">
    <location>
        <begin position="1"/>
        <end position="42"/>
    </location>
</feature>
<comment type="caution">
    <text evidence="4">The sequence shown here is derived from an EMBL/GenBank/DDBJ whole genome shotgun (WGS) entry which is preliminary data.</text>
</comment>
<keyword evidence="2" id="KW-0966">Cell projection</keyword>